<sequence>MGPHHKFLFSAIFMMLTGAAHALVVNPDGPGIDPAIDVSSMNWAPGNALLTPVGNASIFTHHLGDVFQSYMHASLNALENSNGVGIGGSAPNRWAYIAGYREQVVSTVGNNVVLDTIGGGENFFRLYFDATPNAHAGNGTGYGPDATNADPVLVLSGMIAARGETAISALRVAPGSLDQSGVDNYPGVASITAVGTGAMSVIIESFDPVYFSEGVPAGLGLDFQIMFNAPFTQADPSSCFKNGANTLINGAGPNTLDGLECGVNTVGSINGIDGTNLIFMTDTSTSFTQIEPISEPMSSALLGIGLVAMRAGRRRIPR</sequence>
<feature type="chain" id="PRO_5046760064" evidence="1">
    <location>
        <begin position="23"/>
        <end position="318"/>
    </location>
</feature>
<keyword evidence="1" id="KW-0732">Signal</keyword>
<evidence type="ECO:0000256" key="1">
    <source>
        <dbReference type="SAM" id="SignalP"/>
    </source>
</evidence>
<proteinExistence type="predicted"/>
<evidence type="ECO:0000313" key="3">
    <source>
        <dbReference type="Proteomes" id="UP000183471"/>
    </source>
</evidence>
<dbReference type="EMBL" id="FNKY01000001">
    <property type="protein sequence ID" value="SDQ77820.1"/>
    <property type="molecule type" value="Genomic_DNA"/>
</dbReference>
<dbReference type="RefSeq" id="WP_107797574.1">
    <property type="nucleotide sequence ID" value="NZ_FNKY01000001.1"/>
</dbReference>
<dbReference type="Proteomes" id="UP000183471">
    <property type="component" value="Unassembled WGS sequence"/>
</dbReference>
<keyword evidence="3" id="KW-1185">Reference proteome</keyword>
<name>A0ABY0TGA9_9PROT</name>
<protein>
    <submittedName>
        <fullName evidence="2">PEP-CTERM protein-sorting domain-containing protein</fullName>
    </submittedName>
</protein>
<feature type="signal peptide" evidence="1">
    <location>
        <begin position="1"/>
        <end position="22"/>
    </location>
</feature>
<accession>A0ABY0TGA9</accession>
<organism evidence="2 3">
    <name type="scientific">Nitrosospira multiformis</name>
    <dbReference type="NCBI Taxonomy" id="1231"/>
    <lineage>
        <taxon>Bacteria</taxon>
        <taxon>Pseudomonadati</taxon>
        <taxon>Pseudomonadota</taxon>
        <taxon>Betaproteobacteria</taxon>
        <taxon>Nitrosomonadales</taxon>
        <taxon>Nitrosomonadaceae</taxon>
        <taxon>Nitrosospira</taxon>
    </lineage>
</organism>
<comment type="caution">
    <text evidence="2">The sequence shown here is derived from an EMBL/GenBank/DDBJ whole genome shotgun (WGS) entry which is preliminary data.</text>
</comment>
<reference evidence="2 3" key="1">
    <citation type="submission" date="2016-10" db="EMBL/GenBank/DDBJ databases">
        <authorList>
            <person name="Varghese N."/>
            <person name="Submissions S."/>
        </authorList>
    </citation>
    <scope>NUCLEOTIDE SEQUENCE [LARGE SCALE GENOMIC DNA]</scope>
    <source>
        <strain evidence="2 3">Nl1</strain>
    </source>
</reference>
<evidence type="ECO:0000313" key="2">
    <source>
        <dbReference type="EMBL" id="SDQ77820.1"/>
    </source>
</evidence>
<gene>
    <name evidence="2" type="ORF">SAMN05216402_2249</name>
</gene>